<sequence>MAVFSFPDPTSHAITIRAKALTFDDPKSLVLLERIHLVAPSDATVLVTGESGTGKELIARLVHSLSERRDGPFVAVNCGAFSETLIESELFGHERGAFTGAISSQPGWFESANRGTLFLDEVGDLPLAAQVKLLRVLQEREVVPVGSRKTVKIDVRLVTATNVNLEAAVRAGHFREDLYYRLNVVKLSLLPLRERPGDIGPLIQHFLESYARRLRITPPALTDAALERLHAHSWPGNIRELENVIHHALLVSSGGFIDVADLQFSALSLAPHTPAADAPAATAALAANPARRPRDIAEATGALREAIVDLLELGTPRLWQHIEDTVYRSAFEFSENNQLRTSRLLDLSRNIVRARLAQLGILKLRDAGEPDSADASEAGDRRQA</sequence>
<accession>A0AAU8T5H7</accession>
<dbReference type="InterPro" id="IPR009057">
    <property type="entry name" value="Homeodomain-like_sf"/>
</dbReference>
<dbReference type="PROSITE" id="PS50045">
    <property type="entry name" value="SIGMA54_INTERACT_4"/>
    <property type="match status" value="1"/>
</dbReference>
<evidence type="ECO:0000256" key="4">
    <source>
        <dbReference type="ARBA" id="ARBA00023125"/>
    </source>
</evidence>
<protein>
    <submittedName>
        <fullName evidence="7">AAA domain family protein</fullName>
    </submittedName>
</protein>
<dbReference type="CDD" id="cd00009">
    <property type="entry name" value="AAA"/>
    <property type="match status" value="1"/>
</dbReference>
<dbReference type="InterPro" id="IPR027417">
    <property type="entry name" value="P-loop_NTPase"/>
</dbReference>
<dbReference type="InterPro" id="IPR003593">
    <property type="entry name" value="AAA+_ATPase"/>
</dbReference>
<keyword evidence="5" id="KW-0804">Transcription</keyword>
<dbReference type="InterPro" id="IPR058031">
    <property type="entry name" value="AAA_lid_NorR"/>
</dbReference>
<dbReference type="GO" id="GO:0005524">
    <property type="term" value="F:ATP binding"/>
    <property type="evidence" value="ECO:0007669"/>
    <property type="project" value="UniProtKB-KW"/>
</dbReference>
<dbReference type="InterPro" id="IPR025662">
    <property type="entry name" value="Sigma_54_int_dom_ATP-bd_1"/>
</dbReference>
<keyword evidence="3" id="KW-0805">Transcription regulation</keyword>
<dbReference type="SUPFAM" id="SSF52540">
    <property type="entry name" value="P-loop containing nucleoside triphosphate hydrolases"/>
    <property type="match status" value="1"/>
</dbReference>
<dbReference type="Pfam" id="PF25601">
    <property type="entry name" value="AAA_lid_14"/>
    <property type="match status" value="1"/>
</dbReference>
<dbReference type="PANTHER" id="PTHR32071">
    <property type="entry name" value="TRANSCRIPTIONAL REGULATORY PROTEIN"/>
    <property type="match status" value="1"/>
</dbReference>
<dbReference type="Gene3D" id="1.10.8.60">
    <property type="match status" value="1"/>
</dbReference>
<dbReference type="PANTHER" id="PTHR32071:SF21">
    <property type="entry name" value="TRANSCRIPTIONAL REGULATORY PROTEIN FLGR"/>
    <property type="match status" value="1"/>
</dbReference>
<organism evidence="7 8">
    <name type="scientific">Paraburkholderia fungorum</name>
    <dbReference type="NCBI Taxonomy" id="134537"/>
    <lineage>
        <taxon>Bacteria</taxon>
        <taxon>Pseudomonadati</taxon>
        <taxon>Pseudomonadota</taxon>
        <taxon>Betaproteobacteria</taxon>
        <taxon>Burkholderiales</taxon>
        <taxon>Burkholderiaceae</taxon>
        <taxon>Paraburkholderia</taxon>
    </lineage>
</organism>
<dbReference type="GO" id="GO:0003677">
    <property type="term" value="F:DNA binding"/>
    <property type="evidence" value="ECO:0007669"/>
    <property type="project" value="UniProtKB-KW"/>
</dbReference>
<evidence type="ECO:0000256" key="2">
    <source>
        <dbReference type="ARBA" id="ARBA00022840"/>
    </source>
</evidence>
<keyword evidence="1" id="KW-0547">Nucleotide-binding</keyword>
<keyword evidence="4" id="KW-0238">DNA-binding</keyword>
<gene>
    <name evidence="7" type="ORF">OI25_6727</name>
</gene>
<dbReference type="PROSITE" id="PS00688">
    <property type="entry name" value="SIGMA54_INTERACT_3"/>
    <property type="match status" value="1"/>
</dbReference>
<evidence type="ECO:0000256" key="1">
    <source>
        <dbReference type="ARBA" id="ARBA00022741"/>
    </source>
</evidence>
<keyword evidence="2" id="KW-0067">ATP-binding</keyword>
<evidence type="ECO:0000259" key="6">
    <source>
        <dbReference type="PROSITE" id="PS50045"/>
    </source>
</evidence>
<evidence type="ECO:0000313" key="8">
    <source>
        <dbReference type="Proteomes" id="UP000032614"/>
    </source>
</evidence>
<dbReference type="FunFam" id="3.40.50.300:FF:000006">
    <property type="entry name" value="DNA-binding transcriptional regulator NtrC"/>
    <property type="match status" value="1"/>
</dbReference>
<dbReference type="KEGG" id="bfn:OI25_6727"/>
<dbReference type="SUPFAM" id="SSF46689">
    <property type="entry name" value="Homeodomain-like"/>
    <property type="match status" value="1"/>
</dbReference>
<feature type="domain" description="Sigma-54 factor interaction" evidence="6">
    <location>
        <begin position="21"/>
        <end position="250"/>
    </location>
</feature>
<evidence type="ECO:0000313" key="7">
    <source>
        <dbReference type="EMBL" id="AJZ61796.1"/>
    </source>
</evidence>
<dbReference type="Pfam" id="PF00158">
    <property type="entry name" value="Sigma54_activat"/>
    <property type="match status" value="1"/>
</dbReference>
<dbReference type="Proteomes" id="UP000032614">
    <property type="component" value="Chromosome 2"/>
</dbReference>
<dbReference type="GeneID" id="66520485"/>
<dbReference type="AlphaFoldDB" id="A0AAU8T5H7"/>
<dbReference type="Gene3D" id="3.40.50.300">
    <property type="entry name" value="P-loop containing nucleotide triphosphate hydrolases"/>
    <property type="match status" value="1"/>
</dbReference>
<dbReference type="EMBL" id="CP010027">
    <property type="protein sequence ID" value="AJZ61796.1"/>
    <property type="molecule type" value="Genomic_DNA"/>
</dbReference>
<dbReference type="GO" id="GO:0006355">
    <property type="term" value="P:regulation of DNA-templated transcription"/>
    <property type="evidence" value="ECO:0007669"/>
    <property type="project" value="InterPro"/>
</dbReference>
<evidence type="ECO:0000256" key="3">
    <source>
        <dbReference type="ARBA" id="ARBA00023015"/>
    </source>
</evidence>
<reference evidence="7 8" key="1">
    <citation type="journal article" date="2015" name="Genome Announc.">
        <title>Complete genome sequences for 59 burkholderia isolates, both pathogenic and near neighbor.</title>
        <authorList>
            <person name="Johnson S.L."/>
            <person name="Bishop-Lilly K.A."/>
            <person name="Ladner J.T."/>
            <person name="Daligault H.E."/>
            <person name="Davenport K.W."/>
            <person name="Jaissle J."/>
            <person name="Frey K.G."/>
            <person name="Koroleva G.I."/>
            <person name="Bruce D.C."/>
            <person name="Coyne S.R."/>
            <person name="Broomall S.M."/>
            <person name="Li P.E."/>
            <person name="Teshima H."/>
            <person name="Gibbons H.S."/>
            <person name="Palacios G.F."/>
            <person name="Rosenzweig C.N."/>
            <person name="Redden C.L."/>
            <person name="Xu Y."/>
            <person name="Minogue T.D."/>
            <person name="Chain P.S."/>
        </authorList>
    </citation>
    <scope>NUCLEOTIDE SEQUENCE [LARGE SCALE GENOMIC DNA]</scope>
    <source>
        <strain evidence="7 8">ATCC BAA-463</strain>
    </source>
</reference>
<dbReference type="InterPro" id="IPR002078">
    <property type="entry name" value="Sigma_54_int"/>
</dbReference>
<dbReference type="SMART" id="SM00382">
    <property type="entry name" value="AAA"/>
    <property type="match status" value="1"/>
</dbReference>
<evidence type="ECO:0000256" key="5">
    <source>
        <dbReference type="ARBA" id="ARBA00023163"/>
    </source>
</evidence>
<dbReference type="RefSeq" id="WP_028194824.1">
    <property type="nucleotide sequence ID" value="NZ_CADFGE010000002.1"/>
</dbReference>
<dbReference type="InterPro" id="IPR025944">
    <property type="entry name" value="Sigma_54_int_dom_CS"/>
</dbReference>
<proteinExistence type="predicted"/>
<name>A0AAU8T5H7_9BURK</name>
<dbReference type="PROSITE" id="PS00675">
    <property type="entry name" value="SIGMA54_INTERACT_1"/>
    <property type="match status" value="1"/>
</dbReference>